<evidence type="ECO:0000256" key="1">
    <source>
        <dbReference type="SAM" id="MobiDB-lite"/>
    </source>
</evidence>
<proteinExistence type="predicted"/>
<evidence type="ECO:0000313" key="2">
    <source>
        <dbReference type="EMBL" id="CEM33499.1"/>
    </source>
</evidence>
<feature type="compositionally biased region" description="Basic and acidic residues" evidence="1">
    <location>
        <begin position="351"/>
        <end position="374"/>
    </location>
</feature>
<name>A0A0G4GSA6_9ALVE</name>
<dbReference type="VEuPathDB" id="CryptoDB:Cvel_23166"/>
<feature type="compositionally biased region" description="Basic and acidic residues" evidence="1">
    <location>
        <begin position="319"/>
        <end position="336"/>
    </location>
</feature>
<dbReference type="EMBL" id="CDMZ01001500">
    <property type="protein sequence ID" value="CEM33499.1"/>
    <property type="molecule type" value="Genomic_DNA"/>
</dbReference>
<gene>
    <name evidence="2" type="ORF">Cvel_23166</name>
</gene>
<reference evidence="2" key="1">
    <citation type="submission" date="2014-11" db="EMBL/GenBank/DDBJ databases">
        <authorList>
            <person name="Otto D Thomas"/>
            <person name="Naeem Raeece"/>
        </authorList>
    </citation>
    <scope>NUCLEOTIDE SEQUENCE</scope>
</reference>
<feature type="region of interest" description="Disordered" evidence="1">
    <location>
        <begin position="311"/>
        <end position="383"/>
    </location>
</feature>
<sequence length="383" mass="41666">MSILQFSGSVHGPGLSGPSPNPSPSPSPSRPGDGWICVTVHGGGELVWREKHPVTQLAFEIGCETVFALSLPLHCRRETLREAVAGPAEWDTASSDSLAAPPPCVFAETVLNLLLPFVRGRRVLFIAHSGGGMSFQKLWPRLSSACHPRSLLIPIGSGLLEPFNSTEIGDIWTASSFKAQGRLGRMETAHGGRERTRRMIDLWHAAAGKNGELYVNEEECEALLSEDSRVFPLIGTNEEVFPFEDSHVRGLRTLRRAAGKATLVASDHFNYFGAFWPAVRTGILSVLSAKARLPLVARGGLQLLSPAVCESGDEDEDSLSSKREKGKNAPRLREGFMKNLTQSLEEGETEAENRKTEAAFGKEGKETDSRRQKNTDGVSLSRL</sequence>
<organism evidence="2">
    <name type="scientific">Chromera velia CCMP2878</name>
    <dbReference type="NCBI Taxonomy" id="1169474"/>
    <lineage>
        <taxon>Eukaryota</taxon>
        <taxon>Sar</taxon>
        <taxon>Alveolata</taxon>
        <taxon>Colpodellida</taxon>
        <taxon>Chromeraceae</taxon>
        <taxon>Chromera</taxon>
    </lineage>
</organism>
<feature type="region of interest" description="Disordered" evidence="1">
    <location>
        <begin position="1"/>
        <end position="34"/>
    </location>
</feature>
<accession>A0A0G4GSA6</accession>
<feature type="compositionally biased region" description="Pro residues" evidence="1">
    <location>
        <begin position="19"/>
        <end position="29"/>
    </location>
</feature>
<protein>
    <submittedName>
        <fullName evidence="2">Uncharacterized protein</fullName>
    </submittedName>
</protein>
<dbReference type="AlphaFoldDB" id="A0A0G4GSA6"/>